<reference evidence="2 3" key="1">
    <citation type="submission" date="2021-06" db="EMBL/GenBank/DDBJ databases">
        <authorList>
            <person name="Criscuolo A."/>
        </authorList>
    </citation>
    <scope>NUCLEOTIDE SEQUENCE [LARGE SCALE GENOMIC DNA]</scope>
    <source>
        <strain evidence="3">CIP 111802</strain>
    </source>
</reference>
<sequence length="145" mass="16348">MNLRPMKPTDNWKSRMAYFLTVLVTISLGLCSRVFATNLPPIISSHAGDALWAVMMYFGIRMLFVRASLFASSTISLMICFSVEFSQLYQAEWIVNIRDTMFGALILGKGFLAVDLLRYTTGIALACMVDWLLRMGGSTEKKSRR</sequence>
<protein>
    <recommendedName>
        <fullName evidence="4">DUF2809 domain-containing protein</fullName>
    </recommendedName>
</protein>
<evidence type="ECO:0000256" key="1">
    <source>
        <dbReference type="SAM" id="Phobius"/>
    </source>
</evidence>
<name>A0ABM8VMB0_9BACL</name>
<keyword evidence="3" id="KW-1185">Reference proteome</keyword>
<evidence type="ECO:0008006" key="4">
    <source>
        <dbReference type="Google" id="ProtNLM"/>
    </source>
</evidence>
<evidence type="ECO:0000313" key="3">
    <source>
        <dbReference type="Proteomes" id="UP000730618"/>
    </source>
</evidence>
<dbReference type="RefSeq" id="WP_329958256.1">
    <property type="nucleotide sequence ID" value="NZ_CAJVCE010000013.1"/>
</dbReference>
<organism evidence="2 3">
    <name type="scientific">Paenibacillus allorhizosphaerae</name>
    <dbReference type="NCBI Taxonomy" id="2849866"/>
    <lineage>
        <taxon>Bacteria</taxon>
        <taxon>Bacillati</taxon>
        <taxon>Bacillota</taxon>
        <taxon>Bacilli</taxon>
        <taxon>Bacillales</taxon>
        <taxon>Paenibacillaceae</taxon>
        <taxon>Paenibacillus</taxon>
    </lineage>
</organism>
<proteinExistence type="predicted"/>
<keyword evidence="1" id="KW-1133">Transmembrane helix</keyword>
<feature type="transmembrane region" description="Helical" evidence="1">
    <location>
        <begin position="119"/>
        <end position="137"/>
    </location>
</feature>
<keyword evidence="1" id="KW-0472">Membrane</keyword>
<keyword evidence="1" id="KW-0812">Transmembrane</keyword>
<dbReference type="EMBL" id="CAJVCE010000013">
    <property type="protein sequence ID" value="CAG7649622.1"/>
    <property type="molecule type" value="Genomic_DNA"/>
</dbReference>
<gene>
    <name evidence="2" type="ORF">PAECIP111802_04535</name>
</gene>
<feature type="transmembrane region" description="Helical" evidence="1">
    <location>
        <begin position="60"/>
        <end position="81"/>
    </location>
</feature>
<evidence type="ECO:0000313" key="2">
    <source>
        <dbReference type="EMBL" id="CAG7649622.1"/>
    </source>
</evidence>
<dbReference type="Proteomes" id="UP000730618">
    <property type="component" value="Unassembled WGS sequence"/>
</dbReference>
<dbReference type="Pfam" id="PF10990">
    <property type="entry name" value="DUF2809"/>
    <property type="match status" value="1"/>
</dbReference>
<comment type="caution">
    <text evidence="2">The sequence shown here is derived from an EMBL/GenBank/DDBJ whole genome shotgun (WGS) entry which is preliminary data.</text>
</comment>
<dbReference type="InterPro" id="IPR021257">
    <property type="entry name" value="DUF2809"/>
</dbReference>
<accession>A0ABM8VMB0</accession>